<evidence type="ECO:0000256" key="8">
    <source>
        <dbReference type="ARBA" id="ARBA00022759"/>
    </source>
</evidence>
<dbReference type="GO" id="GO:0046872">
    <property type="term" value="F:metal ion binding"/>
    <property type="evidence" value="ECO:0007669"/>
    <property type="project" value="UniProtKB-KW"/>
</dbReference>
<keyword evidence="12" id="KW-0695">RNA-directed DNA polymerase</keyword>
<dbReference type="PANTHER" id="PTHR37984:SF5">
    <property type="entry name" value="PROTEIN NYNRIN-LIKE"/>
    <property type="match status" value="1"/>
</dbReference>
<dbReference type="InterPro" id="IPR012337">
    <property type="entry name" value="RNaseH-like_sf"/>
</dbReference>
<evidence type="ECO:0000256" key="6">
    <source>
        <dbReference type="ARBA" id="ARBA00022723"/>
    </source>
</evidence>
<dbReference type="InterPro" id="IPR021109">
    <property type="entry name" value="Peptidase_aspartic_dom_sf"/>
</dbReference>
<dbReference type="Pfam" id="PF17917">
    <property type="entry name" value="RT_RNaseH"/>
    <property type="match status" value="1"/>
</dbReference>
<evidence type="ECO:0000256" key="7">
    <source>
        <dbReference type="ARBA" id="ARBA00022750"/>
    </source>
</evidence>
<evidence type="ECO:0000256" key="10">
    <source>
        <dbReference type="ARBA" id="ARBA00022842"/>
    </source>
</evidence>
<dbReference type="Gene3D" id="3.30.420.10">
    <property type="entry name" value="Ribonuclease H-like superfamily/Ribonuclease H"/>
    <property type="match status" value="2"/>
</dbReference>
<keyword evidence="20" id="KW-1185">Reference proteome</keyword>
<evidence type="ECO:0000256" key="12">
    <source>
        <dbReference type="ARBA" id="ARBA00022918"/>
    </source>
</evidence>
<dbReference type="InterPro" id="IPR016197">
    <property type="entry name" value="Chromo-like_dom_sf"/>
</dbReference>
<keyword evidence="4" id="KW-0548">Nucleotidyltransferase</keyword>
<dbReference type="FunFam" id="1.10.340.70:FF:000001">
    <property type="entry name" value="Retrovirus-related Pol polyprotein from transposon gypsy-like Protein"/>
    <property type="match status" value="1"/>
</dbReference>
<dbReference type="Gene3D" id="3.10.10.10">
    <property type="entry name" value="HIV Type 1 Reverse Transcriptase, subunit A, domain 1"/>
    <property type="match status" value="1"/>
</dbReference>
<evidence type="ECO:0000256" key="1">
    <source>
        <dbReference type="ARBA" id="ARBA00012493"/>
    </source>
</evidence>
<keyword evidence="14" id="KW-0238">DNA-binding</keyword>
<dbReference type="InterPro" id="IPR050951">
    <property type="entry name" value="Retrovirus_Pol_polyprotein"/>
</dbReference>
<keyword evidence="5" id="KW-0540">Nuclease</keyword>
<dbReference type="Pfam" id="PF08284">
    <property type="entry name" value="RVP_2"/>
    <property type="match status" value="1"/>
</dbReference>
<evidence type="ECO:0000256" key="9">
    <source>
        <dbReference type="ARBA" id="ARBA00022801"/>
    </source>
</evidence>
<dbReference type="Pfam" id="PF17919">
    <property type="entry name" value="RT_RNaseH_2"/>
    <property type="match status" value="1"/>
</dbReference>
<keyword evidence="10" id="KW-0460">Magnesium</keyword>
<dbReference type="Gene3D" id="3.30.70.270">
    <property type="match status" value="4"/>
</dbReference>
<evidence type="ECO:0000256" key="3">
    <source>
        <dbReference type="ARBA" id="ARBA00022679"/>
    </source>
</evidence>
<dbReference type="CDD" id="cd09274">
    <property type="entry name" value="RNase_HI_RT_Ty3"/>
    <property type="match status" value="1"/>
</dbReference>
<dbReference type="EMBL" id="CP144747">
    <property type="protein sequence ID" value="WVZ66246.1"/>
    <property type="molecule type" value="Genomic_DNA"/>
</dbReference>
<keyword evidence="2" id="KW-0645">Protease</keyword>
<evidence type="ECO:0000256" key="17">
    <source>
        <dbReference type="SAM" id="MobiDB-lite"/>
    </source>
</evidence>
<dbReference type="Pfam" id="PF17921">
    <property type="entry name" value="Integrase_H2C2"/>
    <property type="match status" value="2"/>
</dbReference>
<proteinExistence type="predicted"/>
<keyword evidence="11" id="KW-0229">DNA integration</keyword>
<dbReference type="GO" id="GO:0006508">
    <property type="term" value="P:proteolysis"/>
    <property type="evidence" value="ECO:0007669"/>
    <property type="project" value="UniProtKB-KW"/>
</dbReference>
<keyword evidence="13" id="KW-0239">DNA-directed DNA polymerase</keyword>
<dbReference type="FunFam" id="3.10.20.370:FF:000001">
    <property type="entry name" value="Retrovirus-related Pol polyprotein from transposon 17.6-like protein"/>
    <property type="match status" value="1"/>
</dbReference>
<dbReference type="PROSITE" id="PS50994">
    <property type="entry name" value="INTEGRASE"/>
    <property type="match status" value="2"/>
</dbReference>
<keyword evidence="8" id="KW-0255">Endonuclease</keyword>
<dbReference type="InterPro" id="IPR001584">
    <property type="entry name" value="Integrase_cat-core"/>
</dbReference>
<dbReference type="FunFam" id="3.30.70.270:FF:000003">
    <property type="entry name" value="Transposon Ty3-G Gag-Pol polyprotein"/>
    <property type="match status" value="1"/>
</dbReference>
<keyword evidence="7" id="KW-0064">Aspartyl protease</keyword>
<sequence>MENRSRKHDIKLHKLRENYHITAPGSPIDTSLGVRHLKLEIGAETFIINPVVLPHQGIDIILGMNWMTENNAVLDIGNRTIRLRSRVGGKVIWVHMPDMKHMVATVNATELDEIKEIPVVCDFPDVFPEEAPGLPPDRDVEFRIDLIPGTAPVSKRPYGVMAPDELKELKIQLQEQLDKGFIRPSSSPWGCPALFVEKKDREARVDYVPLNAITIKNKYPIPHIDILFDQLAGAKIGLLSDKNREEDIPKTAFSTGYGLYEYPVMSFGLTNAPAFFMYMMNSVFMNELDKFVVVFIDDILIYSKNEKEHEEHLRVVLTRLREHKLYAKFSKCAFRLKEVGFRGMFVEKGVAVDPSKVKDDFSKIAKPMTSLTKKNAKFVWGPKCEEGFRELKKPLTTAPVLAQPDVTKPFDVYCDASGQGLGCVLMQEGRVIAYASRQLRKHETNYPTHDLELAASLPKDMEPRKKILEEAHESVSAMHPGSNKMYRDLKQRFWWTRMKREIAKYVSECHVCKRVKADHLKPAVFVSRFWEQLQKSLGTKLIHSSAYHPQTSGQVERVNQILEDMLRASEFAYNKSYQKSLEMAPFEALYGRRCRTPLNWSEPRERVTFGPDLVTQAEEQVRFIRENLKRARSRQKSYSDRRRRPLVFKEGDHVYLRVSPMKGVHRFGVKGKLAPRYVGPFKISEKCGPMAYRLELPPRLAAVHDIFHVSQLKKCRECREEEIDTSQVQIEPDLTYEAGPVKVLDQKQRSTRRSTVTMYKVQWSEHTEEEATWETEEYREPNHVNEEQTQEQPLVEEPEDPEPYPQQEDLQQAADSAPDDTNPSEEGMEFLFSRPCWRGSSLSSGVTGVMSWHGGDISGRDPVLNRRFRHTNAPAFFMYMMNSVFMDCLDKFVVVFIDDILVYSKDKGEHADHLRHVLQKLRDNQLYAKFSKCEFWIDEVPFLGHVISKGEVAVDPRKVPTTATEIRSFLGLAGYYRRFIEGFSKIAKPMTTLLGKNVKFEWTKGCQAAFEELKKRLTTAPVLTFPDLHKTFSVYCDASRLGLGCVLMQEGKVIVYASRQLKDSEKNYPTHDLELAAVVHALKIWRHYLFGQKCYIYTDHKSLKYIFTQSELNMRQRRWLELVSDYDLEIYYHPGKANVVADALSRKCQVNFLIAREMPPELGEEFDRLSLGFLNNLGATTMELEPTLEQEIRKGQLNDEKIKEIKQKISAGKGKDFHEDADGILWYKNRICVPEVKEIRELILREAHETAYSIHPDSDKMYQDLKKTCWWYGMKREIAEFVAVCDICQRVKAEHQRPAGFLQPLKIPEWKWEEVGMDFITGLPRTQAGYDSIWVIVDRLTKVAHFIPVKTTYSGARLAELYISRIVCLHGVPKKIVSDRGTQFTSHFWQRLHESMDTKLNFSSAYHPQTDGQTERTNQILEDMLRACALQYGSSWDKSLPYAEFSYNNSYQASIGKAPFEALYGRICRTPLHWNQPGEKQVFGPDIIKEAEEQMQVVRENMRVAQSRQKSYADHKRRDLSFEVGDYVYLKMSPMRGLRRFKVKGKLAPRYIGPFKILAKRGEVAYQLELSENLSAVHDVFHVSQLKKCLRVPEEQLPMEELSVQEDLTYTEHPTQILETAERVTRNKVIKMCKVKWSHHTEEEATWEREDELKA</sequence>
<organism evidence="19 20">
    <name type="scientific">Paspalum notatum var. saurae</name>
    <dbReference type="NCBI Taxonomy" id="547442"/>
    <lineage>
        <taxon>Eukaryota</taxon>
        <taxon>Viridiplantae</taxon>
        <taxon>Streptophyta</taxon>
        <taxon>Embryophyta</taxon>
        <taxon>Tracheophyta</taxon>
        <taxon>Spermatophyta</taxon>
        <taxon>Magnoliopsida</taxon>
        <taxon>Liliopsida</taxon>
        <taxon>Poales</taxon>
        <taxon>Poaceae</taxon>
        <taxon>PACMAD clade</taxon>
        <taxon>Panicoideae</taxon>
        <taxon>Andropogonodae</taxon>
        <taxon>Paspaleae</taxon>
        <taxon>Paspalinae</taxon>
        <taxon>Paspalum</taxon>
    </lineage>
</organism>
<evidence type="ECO:0000256" key="16">
    <source>
        <dbReference type="ARBA" id="ARBA00023268"/>
    </source>
</evidence>
<accession>A0AAQ3WM44</accession>
<evidence type="ECO:0000313" key="20">
    <source>
        <dbReference type="Proteomes" id="UP001341281"/>
    </source>
</evidence>
<keyword evidence="15" id="KW-0233">DNA recombination</keyword>
<dbReference type="CDD" id="cd00303">
    <property type="entry name" value="retropepsin_like"/>
    <property type="match status" value="1"/>
</dbReference>
<evidence type="ECO:0000256" key="14">
    <source>
        <dbReference type="ARBA" id="ARBA00023125"/>
    </source>
</evidence>
<evidence type="ECO:0000313" key="19">
    <source>
        <dbReference type="EMBL" id="WVZ66246.1"/>
    </source>
</evidence>
<evidence type="ECO:0000256" key="4">
    <source>
        <dbReference type="ARBA" id="ARBA00022695"/>
    </source>
</evidence>
<keyword evidence="9" id="KW-0378">Hydrolase</keyword>
<dbReference type="SUPFAM" id="SSF54160">
    <property type="entry name" value="Chromo domain-like"/>
    <property type="match status" value="1"/>
</dbReference>
<dbReference type="InterPro" id="IPR041373">
    <property type="entry name" value="RT_RNaseH"/>
</dbReference>
<dbReference type="InterPro" id="IPR056924">
    <property type="entry name" value="SH3_Tf2-1"/>
</dbReference>
<dbReference type="FunFam" id="3.30.70.270:FF:000020">
    <property type="entry name" value="Transposon Tf2-6 polyprotein-like Protein"/>
    <property type="match status" value="1"/>
</dbReference>
<dbReference type="InterPro" id="IPR043502">
    <property type="entry name" value="DNA/RNA_pol_sf"/>
</dbReference>
<dbReference type="Pfam" id="PF24626">
    <property type="entry name" value="SH3_Tf2-1"/>
    <property type="match status" value="2"/>
</dbReference>
<dbReference type="InterPro" id="IPR041577">
    <property type="entry name" value="RT_RNaseH_2"/>
</dbReference>
<dbReference type="PANTHER" id="PTHR37984">
    <property type="entry name" value="PROTEIN CBG26694"/>
    <property type="match status" value="1"/>
</dbReference>
<evidence type="ECO:0000256" key="13">
    <source>
        <dbReference type="ARBA" id="ARBA00022932"/>
    </source>
</evidence>
<feature type="domain" description="Integrase catalytic" evidence="18">
    <location>
        <begin position="1304"/>
        <end position="1467"/>
    </location>
</feature>
<evidence type="ECO:0000256" key="11">
    <source>
        <dbReference type="ARBA" id="ARBA00022908"/>
    </source>
</evidence>
<feature type="domain" description="Integrase catalytic" evidence="18">
    <location>
        <begin position="513"/>
        <end position="611"/>
    </location>
</feature>
<dbReference type="GO" id="GO:0003887">
    <property type="term" value="F:DNA-directed DNA polymerase activity"/>
    <property type="evidence" value="ECO:0007669"/>
    <property type="project" value="UniProtKB-KW"/>
</dbReference>
<protein>
    <recommendedName>
        <fullName evidence="1">RNA-directed DNA polymerase</fullName>
        <ecNumber evidence="1">2.7.7.49</ecNumber>
    </recommendedName>
</protein>
<keyword evidence="3" id="KW-0808">Transferase</keyword>
<evidence type="ECO:0000256" key="5">
    <source>
        <dbReference type="ARBA" id="ARBA00022722"/>
    </source>
</evidence>
<keyword evidence="6" id="KW-0479">Metal-binding</keyword>
<dbReference type="GO" id="GO:0006310">
    <property type="term" value="P:DNA recombination"/>
    <property type="evidence" value="ECO:0007669"/>
    <property type="project" value="UniProtKB-KW"/>
</dbReference>
<feature type="compositionally biased region" description="Basic and acidic residues" evidence="17">
    <location>
        <begin position="776"/>
        <end position="786"/>
    </location>
</feature>
<dbReference type="InterPro" id="IPR041588">
    <property type="entry name" value="Integrase_H2C2"/>
</dbReference>
<dbReference type="Gene3D" id="2.40.70.10">
    <property type="entry name" value="Acid Proteases"/>
    <property type="match status" value="1"/>
</dbReference>
<dbReference type="InterPro" id="IPR036397">
    <property type="entry name" value="RNaseH_sf"/>
</dbReference>
<dbReference type="Pfam" id="PF00078">
    <property type="entry name" value="RVT_1"/>
    <property type="match status" value="2"/>
</dbReference>
<dbReference type="GO" id="GO:0004190">
    <property type="term" value="F:aspartic-type endopeptidase activity"/>
    <property type="evidence" value="ECO:0007669"/>
    <property type="project" value="UniProtKB-KW"/>
</dbReference>
<evidence type="ECO:0000256" key="15">
    <source>
        <dbReference type="ARBA" id="ARBA00023172"/>
    </source>
</evidence>
<dbReference type="SUPFAM" id="SSF56672">
    <property type="entry name" value="DNA/RNA polymerases"/>
    <property type="match status" value="2"/>
</dbReference>
<dbReference type="EC" id="2.7.7.49" evidence="1"/>
<keyword evidence="16" id="KW-0511">Multifunctional enzyme</keyword>
<dbReference type="InterPro" id="IPR000477">
    <property type="entry name" value="RT_dom"/>
</dbReference>
<evidence type="ECO:0000259" key="18">
    <source>
        <dbReference type="PROSITE" id="PS50994"/>
    </source>
</evidence>
<dbReference type="CDD" id="cd01647">
    <property type="entry name" value="RT_LTR"/>
    <property type="match status" value="2"/>
</dbReference>
<dbReference type="GO" id="GO:0003677">
    <property type="term" value="F:DNA binding"/>
    <property type="evidence" value="ECO:0007669"/>
    <property type="project" value="UniProtKB-KW"/>
</dbReference>
<name>A0AAQ3WM44_PASNO</name>
<dbReference type="GO" id="GO:0004519">
    <property type="term" value="F:endonuclease activity"/>
    <property type="evidence" value="ECO:0007669"/>
    <property type="project" value="UniProtKB-KW"/>
</dbReference>
<dbReference type="Gene3D" id="1.10.340.70">
    <property type="match status" value="1"/>
</dbReference>
<gene>
    <name evidence="19" type="ORF">U9M48_015498</name>
</gene>
<dbReference type="InterPro" id="IPR043128">
    <property type="entry name" value="Rev_trsase/Diguanyl_cyclase"/>
</dbReference>
<dbReference type="Proteomes" id="UP001341281">
    <property type="component" value="Chromosome 03"/>
</dbReference>
<dbReference type="GO" id="GO:0003964">
    <property type="term" value="F:RNA-directed DNA polymerase activity"/>
    <property type="evidence" value="ECO:0007669"/>
    <property type="project" value="UniProtKB-KW"/>
</dbReference>
<feature type="region of interest" description="Disordered" evidence="17">
    <location>
        <begin position="765"/>
        <end position="827"/>
    </location>
</feature>
<dbReference type="FunFam" id="3.30.420.10:FF:000032">
    <property type="entry name" value="Retrovirus-related Pol polyprotein from transposon 297-like Protein"/>
    <property type="match status" value="1"/>
</dbReference>
<feature type="non-terminal residue" evidence="19">
    <location>
        <position position="1"/>
    </location>
</feature>
<reference evidence="19 20" key="1">
    <citation type="submission" date="2024-02" db="EMBL/GenBank/DDBJ databases">
        <title>High-quality chromosome-scale genome assembly of Pensacola bahiagrass (Paspalum notatum Flugge var. saurae).</title>
        <authorList>
            <person name="Vega J.M."/>
            <person name="Podio M."/>
            <person name="Orjuela J."/>
            <person name="Siena L.A."/>
            <person name="Pessino S.C."/>
            <person name="Combes M.C."/>
            <person name="Mariac C."/>
            <person name="Albertini E."/>
            <person name="Pupilli F."/>
            <person name="Ortiz J.P.A."/>
            <person name="Leblanc O."/>
        </authorList>
    </citation>
    <scope>NUCLEOTIDE SEQUENCE [LARGE SCALE GENOMIC DNA]</scope>
    <source>
        <strain evidence="19">R1</strain>
        <tissue evidence="19">Leaf</tissue>
    </source>
</reference>
<dbReference type="SUPFAM" id="SSF53098">
    <property type="entry name" value="Ribonuclease H-like"/>
    <property type="match status" value="2"/>
</dbReference>
<evidence type="ECO:0000256" key="2">
    <source>
        <dbReference type="ARBA" id="ARBA00022670"/>
    </source>
</evidence>
<dbReference type="GO" id="GO:0015074">
    <property type="term" value="P:DNA integration"/>
    <property type="evidence" value="ECO:0007669"/>
    <property type="project" value="UniProtKB-KW"/>
</dbReference>